<feature type="transmembrane region" description="Helical" evidence="1">
    <location>
        <begin position="173"/>
        <end position="194"/>
    </location>
</feature>
<evidence type="ECO:0008006" key="4">
    <source>
        <dbReference type="Google" id="ProtNLM"/>
    </source>
</evidence>
<feature type="transmembrane region" description="Helical" evidence="1">
    <location>
        <begin position="57"/>
        <end position="74"/>
    </location>
</feature>
<evidence type="ECO:0000313" key="3">
    <source>
        <dbReference type="Proteomes" id="UP000077881"/>
    </source>
</evidence>
<evidence type="ECO:0000256" key="1">
    <source>
        <dbReference type="SAM" id="Phobius"/>
    </source>
</evidence>
<evidence type="ECO:0000313" key="2">
    <source>
        <dbReference type="EMBL" id="OAK67879.1"/>
    </source>
</evidence>
<accession>A0A177ZKA7</accession>
<keyword evidence="1" id="KW-0812">Transmembrane</keyword>
<keyword evidence="3" id="KW-1185">Reference proteome</keyword>
<feature type="transmembrane region" description="Helical" evidence="1">
    <location>
        <begin position="200"/>
        <end position="218"/>
    </location>
</feature>
<feature type="transmembrane region" description="Helical" evidence="1">
    <location>
        <begin position="28"/>
        <end position="45"/>
    </location>
</feature>
<keyword evidence="1" id="KW-0472">Membrane</keyword>
<proteinExistence type="predicted"/>
<dbReference type="RefSeq" id="WP_064468613.1">
    <property type="nucleotide sequence ID" value="NZ_LDJR01000058.1"/>
</dbReference>
<dbReference type="STRING" id="217031.ABB05_17710"/>
<dbReference type="InterPro" id="IPR025450">
    <property type="entry name" value="YndJ-like"/>
</dbReference>
<organism evidence="2 3">
    <name type="scientific">Lederbergia galactosidilytica</name>
    <dbReference type="NCBI Taxonomy" id="217031"/>
    <lineage>
        <taxon>Bacteria</taxon>
        <taxon>Bacillati</taxon>
        <taxon>Bacillota</taxon>
        <taxon>Bacilli</taxon>
        <taxon>Bacillales</taxon>
        <taxon>Bacillaceae</taxon>
        <taxon>Lederbergia</taxon>
    </lineage>
</organism>
<dbReference type="PATRIC" id="fig|217031.6.peg.3843"/>
<feature type="transmembrane region" description="Helical" evidence="1">
    <location>
        <begin position="111"/>
        <end position="130"/>
    </location>
</feature>
<sequence>MKIRPFILIHSLLFLLITIFSIQPWPSLMLTIAQILYVPILLQFISTRHDWFNKRYYYFAIPTYAAVAILQWTDQTAWDGWLAAIYFLFTIIVAIYGISRFLKRGFIHLEEFSIDLGLVYLAMGGGWFLAYEAGWDTGFSAILTWLTAIHFHYSAFLLPIFIGFLGRKSKQKVYPWICLILLASPLIVAIGITFSRWIELVSVILYIVGIFGVIYLSFKCEFQNIWQKWLVRISFLSLAVTISFSLIYAYGNLSQWFIIDIDFMLRFHGFLNCFVFALLGLIGWSLHVPEPRTRPLSFPISQIRGGLVIGEQLLEKVKQAGKTPNYYGLVEDMSVYELNKQTIPPPIIHFYERTMDYQLSATIKWASWFKPCAALYRIGSQLMQQINLPLHQQEVNMTGGIWGIQQELDGRTAPRAWVRKIEDNIVFVALYSEHRTNEKNYMNIALPLPWSTMIGILDVRQLGTKLQLTSKRAQSQSDAGIYLAWKKHLFKLPLEEEFHIGESKKGKLRAHHKMWFLGLPFLTINYRIMKKNEG</sequence>
<keyword evidence="1" id="KW-1133">Transmembrane helix</keyword>
<dbReference type="Pfam" id="PF14158">
    <property type="entry name" value="YndJ"/>
    <property type="match status" value="1"/>
</dbReference>
<gene>
    <name evidence="2" type="ORF">ABB05_17710</name>
</gene>
<reference evidence="2 3" key="1">
    <citation type="submission" date="2015-05" db="EMBL/GenBank/DDBJ databases">
        <title>Comparison of genome.</title>
        <authorList>
            <person name="Zheng Z."/>
            <person name="Sun M."/>
        </authorList>
    </citation>
    <scope>NUCLEOTIDE SEQUENCE [LARGE SCALE GENOMIC DNA]</scope>
    <source>
        <strain evidence="2 3">G25-74</strain>
    </source>
</reference>
<protein>
    <recommendedName>
        <fullName evidence="4">YndJ-like protein</fullName>
    </recommendedName>
</protein>
<dbReference type="AlphaFoldDB" id="A0A177ZKA7"/>
<name>A0A177ZKA7_9BACI</name>
<feature type="transmembrane region" description="Helical" evidence="1">
    <location>
        <begin position="230"/>
        <end position="251"/>
    </location>
</feature>
<feature type="transmembrane region" description="Helical" evidence="1">
    <location>
        <begin position="263"/>
        <end position="286"/>
    </location>
</feature>
<dbReference type="EMBL" id="LDJR01000058">
    <property type="protein sequence ID" value="OAK67879.1"/>
    <property type="molecule type" value="Genomic_DNA"/>
</dbReference>
<comment type="caution">
    <text evidence="2">The sequence shown here is derived from an EMBL/GenBank/DDBJ whole genome shotgun (WGS) entry which is preliminary data.</text>
</comment>
<feature type="transmembrane region" description="Helical" evidence="1">
    <location>
        <begin position="5"/>
        <end position="22"/>
    </location>
</feature>
<dbReference type="Proteomes" id="UP000077881">
    <property type="component" value="Unassembled WGS sequence"/>
</dbReference>
<feature type="transmembrane region" description="Helical" evidence="1">
    <location>
        <begin position="142"/>
        <end position="166"/>
    </location>
</feature>
<feature type="transmembrane region" description="Helical" evidence="1">
    <location>
        <begin position="80"/>
        <end position="99"/>
    </location>
</feature>